<reference evidence="2 3" key="1">
    <citation type="submission" date="2016-08" db="EMBL/GenBank/DDBJ databases">
        <authorList>
            <person name="Seilhamer J.J."/>
        </authorList>
    </citation>
    <scope>NUCLEOTIDE SEQUENCE [LARGE SCALE GENOMIC DNA]</scope>
    <source>
        <strain evidence="2 3">KCTC 42603</strain>
    </source>
</reference>
<gene>
    <name evidence="2" type="ORF">BFC18_13705</name>
</gene>
<dbReference type="Proteomes" id="UP000175691">
    <property type="component" value="Unassembled WGS sequence"/>
</dbReference>
<comment type="caution">
    <text evidence="2">The sequence shown here is derived from an EMBL/GenBank/DDBJ whole genome shotgun (WGS) entry which is preliminary data.</text>
</comment>
<accession>A0A1E7Z9Z7</accession>
<dbReference type="EMBL" id="MDHN01000029">
    <property type="protein sequence ID" value="OFC70234.1"/>
    <property type="molecule type" value="Genomic_DNA"/>
</dbReference>
<feature type="signal peptide" evidence="1">
    <location>
        <begin position="1"/>
        <end position="33"/>
    </location>
</feature>
<dbReference type="Pfam" id="PF18951">
    <property type="entry name" value="DUF5695"/>
    <property type="match status" value="1"/>
</dbReference>
<evidence type="ECO:0000256" key="1">
    <source>
        <dbReference type="SAM" id="SignalP"/>
    </source>
</evidence>
<keyword evidence="3" id="KW-1185">Reference proteome</keyword>
<keyword evidence="1" id="KW-0732">Signal</keyword>
<name>A0A1E7Z9Z7_9ALTE</name>
<feature type="chain" id="PRO_5009209621" evidence="1">
    <location>
        <begin position="34"/>
        <end position="910"/>
    </location>
</feature>
<dbReference type="InterPro" id="IPR043750">
    <property type="entry name" value="DUF5695"/>
</dbReference>
<organism evidence="2 3">
    <name type="scientific">Alteromonas confluentis</name>
    <dbReference type="NCBI Taxonomy" id="1656094"/>
    <lineage>
        <taxon>Bacteria</taxon>
        <taxon>Pseudomonadati</taxon>
        <taxon>Pseudomonadota</taxon>
        <taxon>Gammaproteobacteria</taxon>
        <taxon>Alteromonadales</taxon>
        <taxon>Alteromonadaceae</taxon>
        <taxon>Alteromonas/Salinimonas group</taxon>
        <taxon>Alteromonas</taxon>
    </lineage>
</organism>
<protein>
    <submittedName>
        <fullName evidence="2">Uncharacterized protein</fullName>
    </submittedName>
</protein>
<sequence>MKREPMRHVIKRKLPLAISLALAVATASASAIAAEKNVNAAGLKLIFDESAQTLLSLQPDAAKGVDFLSYEHNSTREGPGYYQLGDIDLRVRKAGGAWQDFSSALQLQPVKTLTSSTALMHADITSDLPGIPLSVSRSWSVDNNQLVLRFTLKNTTSHAVEIGGLGIAMVFDNILSGRELDEAHEKANYAEPYMGMDAGYVQVVRLNGKGPALLVLPEENAPLTGWMPILGDTNEDGSPVIYNDPTVRTHTFEGFYDWMVFNKGFADNEWKGKKQWNKPRSLTLKPGESYDTAVRFALAPEVRQIEDTLSAQQRPVAVGLPGYVVPKDLPAKLYLNSPSPVKSLVVEPANALTVKATSPQNGWAAYNVTGNQWGQSRVTITYEDNTVQTVHYFVSKGMAQAVSDLGEFLFDEQWFEGDDDPFKRGPSIMSYDNDTKDIVLQDQRVWIAGLSDEGGAGSWLAGIMKQLGQPDAEEIAQFERFYNEVIDGRLQVNEGEGKHGVKKSLFFYDPEALPDYEYNPDFDWTTWASWSKEQSDNLGRSFNYPHVAAAQWVLYRLARFNEGLVKTHPWQTYLQRAAETSIAMTELAPHYAQFGQMEGDVFVAILDDLYAEGMNALADKLKATMKARADHWSELAYPFGSEMPWDSTGQEEVYAWMRYFNNTPAAELTREVILGYDFTQPHWGYNGSARRFWDFLYAGKDSRIERQLHHYGSTINAIPLLDSFRRNPDDTYLLRVGYGGMMGGLTNIHEDGFASAAFHSFPDYMEFDPYTGDYGSSFFGHTFAIGSYLINDATFGWQGFGGLTKVTNNNTVTITPKDAFRNRVYIAPAKVWLTLDAGKFSAVTWHSDTGEITVTLDEATPYTPVAMLNIASFGQPYQPQEKQSKTAGRISLPLNKNTKTVLSLTSAAAN</sequence>
<dbReference type="STRING" id="1656094.BFC18_13705"/>
<evidence type="ECO:0000313" key="2">
    <source>
        <dbReference type="EMBL" id="OFC70234.1"/>
    </source>
</evidence>
<proteinExistence type="predicted"/>
<dbReference type="AlphaFoldDB" id="A0A1E7Z9Z7"/>
<evidence type="ECO:0000313" key="3">
    <source>
        <dbReference type="Proteomes" id="UP000175691"/>
    </source>
</evidence>